<evidence type="ECO:0000259" key="1">
    <source>
        <dbReference type="SMART" id="SM00563"/>
    </source>
</evidence>
<dbReference type="PANTHER" id="PTHR22753:SF14">
    <property type="entry name" value="MONOACYLGLYCEROL_DIACYLGLYCEROL O-ACYLTRANSFERASE"/>
    <property type="match status" value="1"/>
</dbReference>
<keyword evidence="3" id="KW-1185">Reference proteome</keyword>
<dbReference type="Proteomes" id="UP001162891">
    <property type="component" value="Chromosome"/>
</dbReference>
<dbReference type="Pfam" id="PF01553">
    <property type="entry name" value="Acyltransferase"/>
    <property type="match status" value="1"/>
</dbReference>
<name>A0ABM7WNL7_9BACT</name>
<organism evidence="2 3">
    <name type="scientific">Anaeromyxobacter oryzae</name>
    <dbReference type="NCBI Taxonomy" id="2918170"/>
    <lineage>
        <taxon>Bacteria</taxon>
        <taxon>Pseudomonadati</taxon>
        <taxon>Myxococcota</taxon>
        <taxon>Myxococcia</taxon>
        <taxon>Myxococcales</taxon>
        <taxon>Cystobacterineae</taxon>
        <taxon>Anaeromyxobacteraceae</taxon>
        <taxon>Anaeromyxobacter</taxon>
    </lineage>
</organism>
<dbReference type="RefSeq" id="WP_248357426.1">
    <property type="nucleotide sequence ID" value="NZ_AP025591.1"/>
</dbReference>
<dbReference type="SUPFAM" id="SSF69593">
    <property type="entry name" value="Glycerol-3-phosphate (1)-acyltransferase"/>
    <property type="match status" value="1"/>
</dbReference>
<feature type="domain" description="Phospholipid/glycerol acyltransferase" evidence="1">
    <location>
        <begin position="54"/>
        <end position="173"/>
    </location>
</feature>
<sequence length="294" mass="32016">MLQKLRSAEASAPPVIDHALLERTVIPAMRALLRLGYFKLEVEGAEHLPRDGRVVYAMNHAGWFPLDGFFTGLAVFDAIGPDLTPFFAAHDAALAAPLLGPFLRRLGAVPVSWMKRPEKLPPQIRACGIFPEGVEGNCKPFWKAYRQRAWKRGFVRVAAALDAPVVPVAVLGGEESLPVAWTVRRLEPVIGSILGLPLSLVPLPARWKIVFHEPVRMDGVRDALRDPDYQGAMAARVRATVQATLDRNAAGKPLARLSALVESAAHVAEAVPLVRRPPLRAPRAPRGRHRAAGA</sequence>
<dbReference type="SMART" id="SM00563">
    <property type="entry name" value="PlsC"/>
    <property type="match status" value="1"/>
</dbReference>
<evidence type="ECO:0000313" key="2">
    <source>
        <dbReference type="EMBL" id="BDG01062.1"/>
    </source>
</evidence>
<proteinExistence type="predicted"/>
<reference evidence="3" key="1">
    <citation type="journal article" date="2022" name="Int. J. Syst. Evol. Microbiol.">
        <title>Anaeromyxobacter oryzae sp. nov., Anaeromyxobacter diazotrophicus sp. nov. and Anaeromyxobacter paludicola sp. nov., isolated from paddy soils.</title>
        <authorList>
            <person name="Itoh H."/>
            <person name="Xu Z."/>
            <person name="Mise K."/>
            <person name="Masuda Y."/>
            <person name="Ushijima N."/>
            <person name="Hayakawa C."/>
            <person name="Shiratori Y."/>
            <person name="Senoo K."/>
        </authorList>
    </citation>
    <scope>NUCLEOTIDE SEQUENCE [LARGE SCALE GENOMIC DNA]</scope>
    <source>
        <strain evidence="3">Red232</strain>
    </source>
</reference>
<accession>A0ABM7WNL7</accession>
<evidence type="ECO:0000313" key="3">
    <source>
        <dbReference type="Proteomes" id="UP001162891"/>
    </source>
</evidence>
<protein>
    <recommendedName>
        <fullName evidence="1">Phospholipid/glycerol acyltransferase domain-containing protein</fullName>
    </recommendedName>
</protein>
<dbReference type="PANTHER" id="PTHR22753">
    <property type="entry name" value="TRANSMEMBRANE PROTEIN 68"/>
    <property type="match status" value="1"/>
</dbReference>
<gene>
    <name evidence="2" type="ORF">AMOR_00580</name>
</gene>
<dbReference type="InterPro" id="IPR002123">
    <property type="entry name" value="Plipid/glycerol_acylTrfase"/>
</dbReference>
<dbReference type="EMBL" id="AP025591">
    <property type="protein sequence ID" value="BDG01062.1"/>
    <property type="molecule type" value="Genomic_DNA"/>
</dbReference>